<dbReference type="Gene3D" id="3.40.630.10">
    <property type="entry name" value="Zn peptidases"/>
    <property type="match status" value="1"/>
</dbReference>
<dbReference type="Gene3D" id="3.30.70.360">
    <property type="match status" value="1"/>
</dbReference>
<comment type="caution">
    <text evidence="5">The sequence shown here is derived from an EMBL/GenBank/DDBJ whole genome shotgun (WGS) entry which is preliminary data.</text>
</comment>
<proteinExistence type="predicted"/>
<organism evidence="5 6">
    <name type="scientific">Paenibacillus rigui</name>
    <dbReference type="NCBI Taxonomy" id="554312"/>
    <lineage>
        <taxon>Bacteria</taxon>
        <taxon>Bacillati</taxon>
        <taxon>Bacillota</taxon>
        <taxon>Bacilli</taxon>
        <taxon>Bacillales</taxon>
        <taxon>Paenibacillaceae</taxon>
        <taxon>Paenibacillus</taxon>
    </lineage>
</organism>
<evidence type="ECO:0000259" key="4">
    <source>
        <dbReference type="Pfam" id="PF07687"/>
    </source>
</evidence>
<keyword evidence="3" id="KW-0378">Hydrolase</keyword>
<protein>
    <submittedName>
        <fullName evidence="5">Peptidase M20</fullName>
    </submittedName>
</protein>
<keyword evidence="1" id="KW-0645">Protease</keyword>
<name>A0A229UW36_9BACL</name>
<dbReference type="SUPFAM" id="SSF53187">
    <property type="entry name" value="Zn-dependent exopeptidases"/>
    <property type="match status" value="1"/>
</dbReference>
<keyword evidence="2" id="KW-0479">Metal-binding</keyword>
<dbReference type="GO" id="GO:0008233">
    <property type="term" value="F:peptidase activity"/>
    <property type="evidence" value="ECO:0007669"/>
    <property type="project" value="UniProtKB-KW"/>
</dbReference>
<dbReference type="InterPro" id="IPR011650">
    <property type="entry name" value="Peptidase_M20_dimer"/>
</dbReference>
<dbReference type="PANTHER" id="PTHR43270:SF12">
    <property type="entry name" value="SUCCINYL-DIAMINOPIMELATE DESUCCINYLASE"/>
    <property type="match status" value="1"/>
</dbReference>
<evidence type="ECO:0000313" key="5">
    <source>
        <dbReference type="EMBL" id="OXM87109.1"/>
    </source>
</evidence>
<evidence type="ECO:0000256" key="2">
    <source>
        <dbReference type="ARBA" id="ARBA00022723"/>
    </source>
</evidence>
<gene>
    <name evidence="5" type="ORF">CF651_05480</name>
</gene>
<dbReference type="NCBIfam" id="NF005914">
    <property type="entry name" value="PRK07907.1"/>
    <property type="match status" value="1"/>
</dbReference>
<evidence type="ECO:0000256" key="3">
    <source>
        <dbReference type="ARBA" id="ARBA00022801"/>
    </source>
</evidence>
<sequence length="463" mass="50526">MDSKSKVSAYLAEHRDRHLAELIEFVRIPSVSASTEHKPDMAKASEWLADSLRKAGLDNVQVLPTAGNPVVYGDWLHAPGQPTALIYGHYDVQPADPLEQWTTAPFEPVIRDGKLYGRGATDDKAQLYTHVKTVEAFLKTIGELPVNVKFCIEGEEEIASPSLPAFLQEQAELLKADAIVISDGPMHDEGVPSICYGLRGLCGFQIDIQGAKNDLHSGLFGGGVANPATALVQLLASMRDEDGHITIEGFYEGVNELSDIEREAFRALELDDAKTAKELAVPELTGEKGFSFLERTTARPTLEINGIYGGYQGEGLKPIVPSAAGAKISCRLVDQQDPDEIMKRIEAHIEKFKPAGVTVKVQQTHRGKPFYISPEHPYIHAASRAYEAGFGTAPVYIRSGGSIPIVEVFSRVLGAPVVMMDFGLPSENMHAPNEHFHLDNFDKGIATLCQYWQELQAAPKADA</sequence>
<dbReference type="NCBIfam" id="NF006053">
    <property type="entry name" value="PRK08201.1"/>
    <property type="match status" value="1"/>
</dbReference>
<evidence type="ECO:0000313" key="6">
    <source>
        <dbReference type="Proteomes" id="UP000215509"/>
    </source>
</evidence>
<accession>A0A229UW36</accession>
<dbReference type="AlphaFoldDB" id="A0A229UW36"/>
<dbReference type="GO" id="GO:0046872">
    <property type="term" value="F:metal ion binding"/>
    <property type="evidence" value="ECO:0007669"/>
    <property type="project" value="UniProtKB-KW"/>
</dbReference>
<dbReference type="InterPro" id="IPR051458">
    <property type="entry name" value="Cyt/Met_Dipeptidase"/>
</dbReference>
<reference evidence="5 6" key="1">
    <citation type="submission" date="2017-07" db="EMBL/GenBank/DDBJ databases">
        <title>Genome sequencing and assembly of Paenibacillus rigui.</title>
        <authorList>
            <person name="Mayilraj S."/>
        </authorList>
    </citation>
    <scope>NUCLEOTIDE SEQUENCE [LARGE SCALE GENOMIC DNA]</scope>
    <source>
        <strain evidence="5 6">JCM 16352</strain>
    </source>
</reference>
<keyword evidence="6" id="KW-1185">Reference proteome</keyword>
<dbReference type="InterPro" id="IPR002933">
    <property type="entry name" value="Peptidase_M20"/>
</dbReference>
<dbReference type="GO" id="GO:0006508">
    <property type="term" value="P:proteolysis"/>
    <property type="evidence" value="ECO:0007669"/>
    <property type="project" value="UniProtKB-KW"/>
</dbReference>
<dbReference type="NCBIfam" id="NF006579">
    <property type="entry name" value="PRK09104.1"/>
    <property type="match status" value="1"/>
</dbReference>
<dbReference type="RefSeq" id="WP_094013856.1">
    <property type="nucleotide sequence ID" value="NZ_NMQW01000008.1"/>
</dbReference>
<dbReference type="Pfam" id="PF01546">
    <property type="entry name" value="Peptidase_M20"/>
    <property type="match status" value="1"/>
</dbReference>
<dbReference type="CDD" id="cd05680">
    <property type="entry name" value="M20_dipept_like"/>
    <property type="match status" value="1"/>
</dbReference>
<feature type="domain" description="Peptidase M20 dimerisation" evidence="4">
    <location>
        <begin position="196"/>
        <end position="355"/>
    </location>
</feature>
<dbReference type="EMBL" id="NMQW01000008">
    <property type="protein sequence ID" value="OXM87109.1"/>
    <property type="molecule type" value="Genomic_DNA"/>
</dbReference>
<evidence type="ECO:0000256" key="1">
    <source>
        <dbReference type="ARBA" id="ARBA00022670"/>
    </source>
</evidence>
<dbReference type="Proteomes" id="UP000215509">
    <property type="component" value="Unassembled WGS sequence"/>
</dbReference>
<dbReference type="Pfam" id="PF07687">
    <property type="entry name" value="M20_dimer"/>
    <property type="match status" value="1"/>
</dbReference>
<dbReference type="OrthoDB" id="9761532at2"/>
<dbReference type="PANTHER" id="PTHR43270">
    <property type="entry name" value="BETA-ALA-HIS DIPEPTIDASE"/>
    <property type="match status" value="1"/>
</dbReference>